<dbReference type="RefSeq" id="WP_102389629.1">
    <property type="nucleotide sequence ID" value="NZ_MDAL01000001.1"/>
</dbReference>
<dbReference type="AlphaFoldDB" id="A0A2N7LHT8"/>
<proteinExistence type="predicted"/>
<dbReference type="EMBL" id="MDAL01000001">
    <property type="protein sequence ID" value="PMN95100.1"/>
    <property type="molecule type" value="Genomic_DNA"/>
</dbReference>
<sequence>MNKSAVALIMSLAAIPFSGCSDDSVPRAKFGNAGSIDGGYDIREMLITDTSGGFSDFAYGYTSSYPGASASISGLGIPNHVSGHWSKQPENELRPAGYYKLDSVIDSKIAEQKIETLKNAYVSFEKDYATVQIVVNKSNLQVLYTFKCFTVREDCSKKAGSDPNGWIVKSPNGSTDVVVLFSGEGEASTKPFPTSPYDNRRIRAANVGETVISEATFGDINAAKHTVGDRIVLPRSFSVSWRKKLNPEADYSQWQFESYQLAGELGNLDWMEEAIQAYRNATNGYLKTSTFDVFAEGDSLFITYSAACLTDTVGERCEVAKDPNSRWRYFDEIGRHALILFHGKGQKVPQ</sequence>
<organism evidence="1 2">
    <name type="scientific">Enterovibrio norvegicus</name>
    <dbReference type="NCBI Taxonomy" id="188144"/>
    <lineage>
        <taxon>Bacteria</taxon>
        <taxon>Pseudomonadati</taxon>
        <taxon>Pseudomonadota</taxon>
        <taxon>Gammaproteobacteria</taxon>
        <taxon>Vibrionales</taxon>
        <taxon>Vibrionaceae</taxon>
        <taxon>Enterovibrio</taxon>
    </lineage>
</organism>
<name>A0A2N7LHT8_9GAMM</name>
<reference evidence="2" key="1">
    <citation type="submission" date="2016-07" db="EMBL/GenBank/DDBJ databases">
        <title>Nontailed viruses are major unrecognized killers of bacteria in the ocean.</title>
        <authorList>
            <person name="Kauffman K."/>
            <person name="Hussain F."/>
            <person name="Yang J."/>
            <person name="Arevalo P."/>
            <person name="Brown J."/>
            <person name="Cutler M."/>
            <person name="Kelly L."/>
            <person name="Polz M.F."/>
        </authorList>
    </citation>
    <scope>NUCLEOTIDE SEQUENCE [LARGE SCALE GENOMIC DNA]</scope>
    <source>
        <strain evidence="2">10N.261.45.A10</strain>
    </source>
</reference>
<accession>A0A2N7LHT8</accession>
<comment type="caution">
    <text evidence="1">The sequence shown here is derived from an EMBL/GenBank/DDBJ whole genome shotgun (WGS) entry which is preliminary data.</text>
</comment>
<gene>
    <name evidence="1" type="ORF">BCT23_00165</name>
</gene>
<protein>
    <submittedName>
        <fullName evidence="1">Uncharacterized protein</fullName>
    </submittedName>
</protein>
<dbReference type="Proteomes" id="UP000235387">
    <property type="component" value="Unassembled WGS sequence"/>
</dbReference>
<evidence type="ECO:0000313" key="2">
    <source>
        <dbReference type="Proteomes" id="UP000235387"/>
    </source>
</evidence>
<evidence type="ECO:0000313" key="1">
    <source>
        <dbReference type="EMBL" id="PMN95100.1"/>
    </source>
</evidence>